<evidence type="ECO:0000313" key="3">
    <source>
        <dbReference type="EMBL" id="SUM33458.1"/>
    </source>
</evidence>
<reference evidence="3 4" key="1">
    <citation type="submission" date="2018-06" db="EMBL/GenBank/DDBJ databases">
        <authorList>
            <consortium name="Pathogen Informatics"/>
            <person name="Doyle S."/>
        </authorList>
    </citation>
    <scope>NUCLEOTIDE SEQUENCE [LARGE SCALE GENOMIC DNA]</scope>
    <source>
        <strain evidence="3 4">NCTC12195</strain>
    </source>
</reference>
<evidence type="ECO:0000313" key="5">
    <source>
        <dbReference type="Proteomes" id="UP000321057"/>
    </source>
</evidence>
<feature type="transmembrane region" description="Helical" evidence="1">
    <location>
        <begin position="6"/>
        <end position="27"/>
    </location>
</feature>
<organism evidence="3 4">
    <name type="scientific">Staphylococcus gallinarum</name>
    <dbReference type="NCBI Taxonomy" id="1293"/>
    <lineage>
        <taxon>Bacteria</taxon>
        <taxon>Bacillati</taxon>
        <taxon>Bacillota</taxon>
        <taxon>Bacilli</taxon>
        <taxon>Bacillales</taxon>
        <taxon>Staphylococcaceae</taxon>
        <taxon>Staphylococcus</taxon>
    </lineage>
</organism>
<protein>
    <submittedName>
        <fullName evidence="3">Uncharacterized protein</fullName>
    </submittedName>
</protein>
<name>A0A380FH17_STAGA</name>
<evidence type="ECO:0000256" key="1">
    <source>
        <dbReference type="SAM" id="Phobius"/>
    </source>
</evidence>
<keyword evidence="1" id="KW-0472">Membrane</keyword>
<gene>
    <name evidence="3" type="ORF">NCTC12195_02919</name>
    <name evidence="2" type="ORF">SGA02_11830</name>
</gene>
<keyword evidence="5" id="KW-1185">Reference proteome</keyword>
<reference evidence="2 5" key="2">
    <citation type="submission" date="2019-07" db="EMBL/GenBank/DDBJ databases">
        <title>Whole genome shotgun sequence of Staphylococcus gallinarum NBRC 109767.</title>
        <authorList>
            <person name="Hosoyama A."/>
            <person name="Uohara A."/>
            <person name="Ohji S."/>
            <person name="Ichikawa N."/>
        </authorList>
    </citation>
    <scope>NUCLEOTIDE SEQUENCE [LARGE SCALE GENOMIC DNA]</scope>
    <source>
        <strain evidence="2 5">NBRC 109767</strain>
    </source>
</reference>
<accession>A0A380FH17</accession>
<keyword evidence="1" id="KW-0812">Transmembrane</keyword>
<dbReference type="EMBL" id="UHDK01000001">
    <property type="protein sequence ID" value="SUM33458.1"/>
    <property type="molecule type" value="Genomic_DNA"/>
</dbReference>
<sequence>MAISILNNIGIVFFIFKIMTSLLHYYFSYIKYYENNGSLIFDFVYSSSRYLNQTQITV</sequence>
<evidence type="ECO:0000313" key="2">
    <source>
        <dbReference type="EMBL" id="GEQ05355.1"/>
    </source>
</evidence>
<keyword evidence="1" id="KW-1133">Transmembrane helix</keyword>
<dbReference type="AlphaFoldDB" id="A0A380FH17"/>
<proteinExistence type="predicted"/>
<dbReference type="Proteomes" id="UP000321057">
    <property type="component" value="Unassembled WGS sequence"/>
</dbReference>
<dbReference type="EMBL" id="BKAX01000003">
    <property type="protein sequence ID" value="GEQ05355.1"/>
    <property type="molecule type" value="Genomic_DNA"/>
</dbReference>
<evidence type="ECO:0000313" key="4">
    <source>
        <dbReference type="Proteomes" id="UP000255277"/>
    </source>
</evidence>
<dbReference type="Proteomes" id="UP000255277">
    <property type="component" value="Unassembled WGS sequence"/>
</dbReference>